<sequence>MGLNDGTSIRRAPHSCLRSLMATFCSSLCRRYPEPGKHIVYDTLDLETVPLNGGFFSRRSSSPSTHMRGQMREAHIPSYMPAFPMGEPIYGAGIGAVLCSEHSDIKASDHVTGLIPHQQYSVVKVAPPLRKIENPHHLPWSFVLGVLGMPGQTAFMGWSECSRAKKGETVFLSAGAGVVGSLVIQLAKMDGYKVIASVGSDEKSLIHERMRSRCRIQL</sequence>
<evidence type="ECO:0000259" key="2">
    <source>
        <dbReference type="Pfam" id="PF16884"/>
    </source>
</evidence>
<protein>
    <recommendedName>
        <fullName evidence="2">Oxidoreductase N-terminal domain-containing protein</fullName>
    </recommendedName>
</protein>
<dbReference type="GO" id="GO:0016628">
    <property type="term" value="F:oxidoreductase activity, acting on the CH-CH group of donors, NAD or NADP as acceptor"/>
    <property type="evidence" value="ECO:0007669"/>
    <property type="project" value="InterPro"/>
</dbReference>
<evidence type="ECO:0000313" key="4">
    <source>
        <dbReference type="Proteomes" id="UP000807469"/>
    </source>
</evidence>
<organism evidence="3 4">
    <name type="scientific">Pholiota conissans</name>
    <dbReference type="NCBI Taxonomy" id="109636"/>
    <lineage>
        <taxon>Eukaryota</taxon>
        <taxon>Fungi</taxon>
        <taxon>Dikarya</taxon>
        <taxon>Basidiomycota</taxon>
        <taxon>Agaricomycotina</taxon>
        <taxon>Agaricomycetes</taxon>
        <taxon>Agaricomycetidae</taxon>
        <taxon>Agaricales</taxon>
        <taxon>Agaricineae</taxon>
        <taxon>Strophariaceae</taxon>
        <taxon>Pholiota</taxon>
    </lineage>
</organism>
<evidence type="ECO:0000313" key="3">
    <source>
        <dbReference type="EMBL" id="KAF9474420.1"/>
    </source>
</evidence>
<dbReference type="InterPro" id="IPR011032">
    <property type="entry name" value="GroES-like_sf"/>
</dbReference>
<dbReference type="PANTHER" id="PTHR43205:SF7">
    <property type="entry name" value="PROSTAGLANDIN REDUCTASE 1"/>
    <property type="match status" value="1"/>
</dbReference>
<dbReference type="SUPFAM" id="SSF51735">
    <property type="entry name" value="NAD(P)-binding Rossmann-fold domains"/>
    <property type="match status" value="1"/>
</dbReference>
<proteinExistence type="predicted"/>
<dbReference type="InterPro" id="IPR041694">
    <property type="entry name" value="ADH_N_2"/>
</dbReference>
<dbReference type="Proteomes" id="UP000807469">
    <property type="component" value="Unassembled WGS sequence"/>
</dbReference>
<dbReference type="SUPFAM" id="SSF50129">
    <property type="entry name" value="GroES-like"/>
    <property type="match status" value="1"/>
</dbReference>
<dbReference type="Gene3D" id="3.90.180.10">
    <property type="entry name" value="Medium-chain alcohol dehydrogenases, catalytic domain"/>
    <property type="match status" value="1"/>
</dbReference>
<dbReference type="Gene3D" id="3.40.50.720">
    <property type="entry name" value="NAD(P)-binding Rossmann-like Domain"/>
    <property type="match status" value="1"/>
</dbReference>
<keyword evidence="4" id="KW-1185">Reference proteome</keyword>
<dbReference type="AlphaFoldDB" id="A0A9P5YTG6"/>
<dbReference type="InterPro" id="IPR045010">
    <property type="entry name" value="MDR_fam"/>
</dbReference>
<dbReference type="OrthoDB" id="809632at2759"/>
<keyword evidence="1" id="KW-0560">Oxidoreductase</keyword>
<name>A0A9P5YTG6_9AGAR</name>
<feature type="domain" description="Oxidoreductase N-terminal" evidence="2">
    <location>
        <begin position="66"/>
        <end position="124"/>
    </location>
</feature>
<dbReference type="EMBL" id="MU155380">
    <property type="protein sequence ID" value="KAF9474420.1"/>
    <property type="molecule type" value="Genomic_DNA"/>
</dbReference>
<accession>A0A9P5YTG6</accession>
<gene>
    <name evidence="3" type="ORF">BDN70DRAFT_320003</name>
</gene>
<dbReference type="InterPro" id="IPR036291">
    <property type="entry name" value="NAD(P)-bd_dom_sf"/>
</dbReference>
<reference evidence="3" key="1">
    <citation type="submission" date="2020-11" db="EMBL/GenBank/DDBJ databases">
        <authorList>
            <consortium name="DOE Joint Genome Institute"/>
            <person name="Ahrendt S."/>
            <person name="Riley R."/>
            <person name="Andreopoulos W."/>
            <person name="Labutti K."/>
            <person name="Pangilinan J."/>
            <person name="Ruiz-Duenas F.J."/>
            <person name="Barrasa J.M."/>
            <person name="Sanchez-Garcia M."/>
            <person name="Camarero S."/>
            <person name="Miyauchi S."/>
            <person name="Serrano A."/>
            <person name="Linde D."/>
            <person name="Babiker R."/>
            <person name="Drula E."/>
            <person name="Ayuso-Fernandez I."/>
            <person name="Pacheco R."/>
            <person name="Padilla G."/>
            <person name="Ferreira P."/>
            <person name="Barriuso J."/>
            <person name="Kellner H."/>
            <person name="Castanera R."/>
            <person name="Alfaro M."/>
            <person name="Ramirez L."/>
            <person name="Pisabarro A.G."/>
            <person name="Kuo A."/>
            <person name="Tritt A."/>
            <person name="Lipzen A."/>
            <person name="He G."/>
            <person name="Yan M."/>
            <person name="Ng V."/>
            <person name="Cullen D."/>
            <person name="Martin F."/>
            <person name="Rosso M.-N."/>
            <person name="Henrissat B."/>
            <person name="Hibbett D."/>
            <person name="Martinez A.T."/>
            <person name="Grigoriev I.V."/>
        </authorList>
    </citation>
    <scope>NUCLEOTIDE SEQUENCE</scope>
    <source>
        <strain evidence="3">CIRM-BRFM 674</strain>
    </source>
</reference>
<dbReference type="Pfam" id="PF16884">
    <property type="entry name" value="ADH_N_2"/>
    <property type="match status" value="1"/>
</dbReference>
<dbReference type="PANTHER" id="PTHR43205">
    <property type="entry name" value="PROSTAGLANDIN REDUCTASE"/>
    <property type="match status" value="1"/>
</dbReference>
<evidence type="ECO:0000256" key="1">
    <source>
        <dbReference type="ARBA" id="ARBA00023002"/>
    </source>
</evidence>
<comment type="caution">
    <text evidence="3">The sequence shown here is derived from an EMBL/GenBank/DDBJ whole genome shotgun (WGS) entry which is preliminary data.</text>
</comment>